<evidence type="ECO:0000256" key="5">
    <source>
        <dbReference type="ARBA" id="ARBA00022692"/>
    </source>
</evidence>
<feature type="compositionally biased region" description="Basic and acidic residues" evidence="10">
    <location>
        <begin position="126"/>
        <end position="140"/>
    </location>
</feature>
<name>A0A2T3AF47_9PEZI</name>
<dbReference type="InParanoid" id="A0A2T3AF47"/>
<dbReference type="PANTHER" id="PTHR16201:SF35">
    <property type="entry name" value="VACUOLAR AMINO ACID TRANSPORTER YPQ1-RELATED"/>
    <property type="match status" value="1"/>
</dbReference>
<dbReference type="Proteomes" id="UP000241462">
    <property type="component" value="Unassembled WGS sequence"/>
</dbReference>
<organism evidence="12 13">
    <name type="scientific">Coniella lustricola</name>
    <dbReference type="NCBI Taxonomy" id="2025994"/>
    <lineage>
        <taxon>Eukaryota</taxon>
        <taxon>Fungi</taxon>
        <taxon>Dikarya</taxon>
        <taxon>Ascomycota</taxon>
        <taxon>Pezizomycotina</taxon>
        <taxon>Sordariomycetes</taxon>
        <taxon>Sordariomycetidae</taxon>
        <taxon>Diaporthales</taxon>
        <taxon>Schizoparmaceae</taxon>
        <taxon>Coniella</taxon>
    </lineage>
</organism>
<proteinExistence type="inferred from homology"/>
<feature type="transmembrane region" description="Helical" evidence="11">
    <location>
        <begin position="14"/>
        <end position="35"/>
    </location>
</feature>
<dbReference type="InterPro" id="IPR006603">
    <property type="entry name" value="PQ-loop_rpt"/>
</dbReference>
<feature type="region of interest" description="Disordered" evidence="10">
    <location>
        <begin position="121"/>
        <end position="166"/>
    </location>
</feature>
<feature type="transmembrane region" description="Helical" evidence="11">
    <location>
        <begin position="47"/>
        <end position="68"/>
    </location>
</feature>
<evidence type="ECO:0000256" key="8">
    <source>
        <dbReference type="ARBA" id="ARBA00023136"/>
    </source>
</evidence>
<feature type="compositionally biased region" description="Basic and acidic residues" evidence="10">
    <location>
        <begin position="403"/>
        <end position="422"/>
    </location>
</feature>
<feature type="transmembrane region" description="Helical" evidence="11">
    <location>
        <begin position="286"/>
        <end position="306"/>
    </location>
</feature>
<reference evidence="12 13" key="1">
    <citation type="journal article" date="2018" name="Mycol. Prog.">
        <title>Coniella lustricola, a new species from submerged detritus.</title>
        <authorList>
            <person name="Raudabaugh D.B."/>
            <person name="Iturriaga T."/>
            <person name="Carver A."/>
            <person name="Mondo S."/>
            <person name="Pangilinan J."/>
            <person name="Lipzen A."/>
            <person name="He G."/>
            <person name="Amirebrahimi M."/>
            <person name="Grigoriev I.V."/>
            <person name="Miller A.N."/>
        </authorList>
    </citation>
    <scope>NUCLEOTIDE SEQUENCE [LARGE SCALE GENOMIC DNA]</scope>
    <source>
        <strain evidence="12 13">B22-T-1</strain>
    </source>
</reference>
<dbReference type="PANTHER" id="PTHR16201">
    <property type="entry name" value="SEVEN TRANSMEMBRANE PROTEIN 1-RELATED"/>
    <property type="match status" value="1"/>
</dbReference>
<evidence type="ECO:0000313" key="13">
    <source>
        <dbReference type="Proteomes" id="UP000241462"/>
    </source>
</evidence>
<evidence type="ECO:0000256" key="11">
    <source>
        <dbReference type="SAM" id="Phobius"/>
    </source>
</evidence>
<dbReference type="FunCoup" id="A0A2T3AF47">
    <property type="interactions" value="329"/>
</dbReference>
<dbReference type="GO" id="GO:0034490">
    <property type="term" value="P:basic amino acid transmembrane import into vacuole"/>
    <property type="evidence" value="ECO:0007669"/>
    <property type="project" value="UniProtKB-ARBA"/>
</dbReference>
<sequence>MAPPPGLLNLDVEAISGICGSISIACWVVVFSPQIIENFRRSSADGLSLQFVIVWLLGDVFNILGAVMQGVLPTMIILAIYYTIADIVLLAQCFYYRGFTWKDEVVPPSATAAATQRKAAKYGANGHDHSNGNGDEHRANEYTGLLAGDGAGPNHTADRPRRGSDWSDRLIHVNPVMPLLDPATTPPPPSTVVQAVLWNTVAVVMVIAAGIVGWLLSRNYAPGNSGDSDGQQPSPPHHDPNDADTDLHFDFWGQIFGWLCAVLYLGSRLPQLLLNYRRKSTEGVSMLFFLFACLGNLTYVLSIFAFDPRCWDNSNKHHKGGVGVGNCAPGEAGRVYWRYILVNLSWLAGSLGTLFLDMGIFAQFFIYNRDASDVSDDEEDGMAAARRRAIGEGNDSDDETSIDGDRWEQRPVLERNQSEWSN</sequence>
<dbReference type="GO" id="GO:0015179">
    <property type="term" value="F:L-amino acid transmembrane transporter activity"/>
    <property type="evidence" value="ECO:0007669"/>
    <property type="project" value="UniProtKB-ARBA"/>
</dbReference>
<dbReference type="OrthoDB" id="8048523at2759"/>
<evidence type="ECO:0000256" key="1">
    <source>
        <dbReference type="ARBA" id="ARBA00004116"/>
    </source>
</evidence>
<accession>A0A2T3AF47</accession>
<keyword evidence="7 11" id="KW-1133">Transmembrane helix</keyword>
<keyword evidence="13" id="KW-1185">Reference proteome</keyword>
<dbReference type="Pfam" id="PF04193">
    <property type="entry name" value="PQ-loop"/>
    <property type="match status" value="2"/>
</dbReference>
<comment type="subcellular location">
    <subcellularLocation>
        <location evidence="2">Endomembrane system</location>
        <topology evidence="2">Multi-pass membrane protein</topology>
    </subcellularLocation>
    <subcellularLocation>
        <location evidence="1">Vacuole</location>
    </subcellularLocation>
</comment>
<dbReference type="InterPro" id="IPR051415">
    <property type="entry name" value="LAAT-1"/>
</dbReference>
<feature type="region of interest" description="Disordered" evidence="10">
    <location>
        <begin position="374"/>
        <end position="422"/>
    </location>
</feature>
<dbReference type="GO" id="GO:0098588">
    <property type="term" value="C:bounding membrane of organelle"/>
    <property type="evidence" value="ECO:0007669"/>
    <property type="project" value="UniProtKB-ARBA"/>
</dbReference>
<evidence type="ECO:0000256" key="3">
    <source>
        <dbReference type="ARBA" id="ARBA00022448"/>
    </source>
</evidence>
<protein>
    <submittedName>
        <fullName evidence="12">PQ-loop repeat-containing protein 2</fullName>
    </submittedName>
</protein>
<evidence type="ECO:0000256" key="7">
    <source>
        <dbReference type="ARBA" id="ARBA00022989"/>
    </source>
</evidence>
<feature type="compositionally biased region" description="Basic and acidic residues" evidence="10">
    <location>
        <begin position="156"/>
        <end position="166"/>
    </location>
</feature>
<dbReference type="AlphaFoldDB" id="A0A2T3AF47"/>
<evidence type="ECO:0000256" key="6">
    <source>
        <dbReference type="ARBA" id="ARBA00022737"/>
    </source>
</evidence>
<dbReference type="GO" id="GO:0015174">
    <property type="term" value="F:basic amino acid transmembrane transporter activity"/>
    <property type="evidence" value="ECO:0007669"/>
    <property type="project" value="UniProtKB-ARBA"/>
</dbReference>
<dbReference type="GO" id="GO:0012505">
    <property type="term" value="C:endomembrane system"/>
    <property type="evidence" value="ECO:0007669"/>
    <property type="project" value="UniProtKB-SubCell"/>
</dbReference>
<feature type="transmembrane region" description="Helical" evidence="11">
    <location>
        <begin position="344"/>
        <end position="367"/>
    </location>
</feature>
<feature type="transmembrane region" description="Helical" evidence="11">
    <location>
        <begin position="255"/>
        <end position="274"/>
    </location>
</feature>
<keyword evidence="4" id="KW-0926">Vacuole</keyword>
<dbReference type="GO" id="GO:0015101">
    <property type="term" value="F:organic cation transmembrane transporter activity"/>
    <property type="evidence" value="ECO:0007669"/>
    <property type="project" value="UniProtKB-ARBA"/>
</dbReference>
<evidence type="ECO:0000256" key="4">
    <source>
        <dbReference type="ARBA" id="ARBA00022554"/>
    </source>
</evidence>
<feature type="region of interest" description="Disordered" evidence="10">
    <location>
        <begin position="223"/>
        <end position="242"/>
    </location>
</feature>
<evidence type="ECO:0000256" key="10">
    <source>
        <dbReference type="SAM" id="MobiDB-lite"/>
    </source>
</evidence>
<evidence type="ECO:0000256" key="9">
    <source>
        <dbReference type="ARBA" id="ARBA00038039"/>
    </source>
</evidence>
<dbReference type="GO" id="GO:0005773">
    <property type="term" value="C:vacuole"/>
    <property type="evidence" value="ECO:0007669"/>
    <property type="project" value="UniProtKB-SubCell"/>
</dbReference>
<evidence type="ECO:0000313" key="12">
    <source>
        <dbReference type="EMBL" id="PSR94406.1"/>
    </source>
</evidence>
<dbReference type="STRING" id="2025994.A0A2T3AF47"/>
<keyword evidence="3" id="KW-0813">Transport</keyword>
<dbReference type="FunFam" id="1.20.1280.290:FF:000011">
    <property type="entry name" value="PQ loop repeat protein"/>
    <property type="match status" value="1"/>
</dbReference>
<dbReference type="SMART" id="SM00679">
    <property type="entry name" value="CTNS"/>
    <property type="match status" value="2"/>
</dbReference>
<keyword evidence="5 11" id="KW-0812">Transmembrane</keyword>
<dbReference type="Gene3D" id="1.20.1280.290">
    <property type="match status" value="2"/>
</dbReference>
<comment type="similarity">
    <text evidence="9">Belongs to the laat-1 family.</text>
</comment>
<keyword evidence="8 11" id="KW-0472">Membrane</keyword>
<gene>
    <name evidence="12" type="ORF">BD289DRAFT_140017</name>
</gene>
<dbReference type="EMBL" id="KZ678398">
    <property type="protein sequence ID" value="PSR94406.1"/>
    <property type="molecule type" value="Genomic_DNA"/>
</dbReference>
<feature type="transmembrane region" description="Helical" evidence="11">
    <location>
        <begin position="74"/>
        <end position="96"/>
    </location>
</feature>
<dbReference type="GO" id="GO:0034488">
    <property type="term" value="P:basic amino acid transmembrane export from vacuole"/>
    <property type="evidence" value="ECO:0007669"/>
    <property type="project" value="UniProtKB-ARBA"/>
</dbReference>
<keyword evidence="6" id="KW-0677">Repeat</keyword>
<feature type="transmembrane region" description="Helical" evidence="11">
    <location>
        <begin position="196"/>
        <end position="216"/>
    </location>
</feature>
<evidence type="ECO:0000256" key="2">
    <source>
        <dbReference type="ARBA" id="ARBA00004127"/>
    </source>
</evidence>